<dbReference type="InterPro" id="IPR001304">
    <property type="entry name" value="C-type_lectin-like"/>
</dbReference>
<dbReference type="Proteomes" id="UP001595722">
    <property type="component" value="Unassembled WGS sequence"/>
</dbReference>
<name>A0ABV7VTV3_9GAMM</name>
<dbReference type="PANTHER" id="PTHR35518:SF2">
    <property type="entry name" value="MAINTENANCE OF TELOMERE CAPPING PROTEIN 6"/>
    <property type="match status" value="1"/>
</dbReference>
<evidence type="ECO:0000256" key="3">
    <source>
        <dbReference type="ARBA" id="ARBA00022989"/>
    </source>
</evidence>
<evidence type="ECO:0000256" key="4">
    <source>
        <dbReference type="ARBA" id="ARBA00023136"/>
    </source>
</evidence>
<proteinExistence type="predicted"/>
<keyword evidence="10" id="KW-1185">Reference proteome</keyword>
<dbReference type="Gene3D" id="2.60.40.2030">
    <property type="match status" value="2"/>
</dbReference>
<keyword evidence="2" id="KW-0812">Transmembrane</keyword>
<comment type="subcellular location">
    <subcellularLocation>
        <location evidence="1">Membrane</location>
    </subcellularLocation>
</comment>
<evidence type="ECO:0000256" key="2">
    <source>
        <dbReference type="ARBA" id="ARBA00022692"/>
    </source>
</evidence>
<feature type="signal peptide" evidence="7">
    <location>
        <begin position="1"/>
        <end position="22"/>
    </location>
</feature>
<feature type="domain" description="C-type lectin" evidence="8">
    <location>
        <begin position="672"/>
        <end position="777"/>
    </location>
</feature>
<gene>
    <name evidence="9" type="ORF">ACFOMG_12755</name>
</gene>
<dbReference type="PANTHER" id="PTHR35518">
    <property type="entry name" value="MAINTENANCE OF TELOMOERE CAPPING"/>
    <property type="match status" value="1"/>
</dbReference>
<reference evidence="10" key="1">
    <citation type="journal article" date="2019" name="Int. J. Syst. Evol. Microbiol.">
        <title>The Global Catalogue of Microorganisms (GCM) 10K type strain sequencing project: providing services to taxonomists for standard genome sequencing and annotation.</title>
        <authorList>
            <consortium name="The Broad Institute Genomics Platform"/>
            <consortium name="The Broad Institute Genome Sequencing Center for Infectious Disease"/>
            <person name="Wu L."/>
            <person name="Ma J."/>
        </authorList>
    </citation>
    <scope>NUCLEOTIDE SEQUENCE [LARGE SCALE GENOMIC DNA]</scope>
    <source>
        <strain evidence="10">KCTC 42424</strain>
    </source>
</reference>
<dbReference type="PROSITE" id="PS50041">
    <property type="entry name" value="C_TYPE_LECTIN_2"/>
    <property type="match status" value="11"/>
</dbReference>
<dbReference type="SUPFAM" id="SSF141072">
    <property type="entry name" value="CalX-like"/>
    <property type="match status" value="2"/>
</dbReference>
<feature type="domain" description="C-type lectin" evidence="8">
    <location>
        <begin position="603"/>
        <end position="642"/>
    </location>
</feature>
<evidence type="ECO:0000256" key="5">
    <source>
        <dbReference type="ARBA" id="ARBA00023157"/>
    </source>
</evidence>
<organism evidence="9 10">
    <name type="scientific">Bacterioplanoides pacificum</name>
    <dbReference type="NCBI Taxonomy" id="1171596"/>
    <lineage>
        <taxon>Bacteria</taxon>
        <taxon>Pseudomonadati</taxon>
        <taxon>Pseudomonadota</taxon>
        <taxon>Gammaproteobacteria</taxon>
        <taxon>Oceanospirillales</taxon>
        <taxon>Oceanospirillaceae</taxon>
        <taxon>Bacterioplanoides</taxon>
    </lineage>
</organism>
<dbReference type="InterPro" id="IPR051008">
    <property type="entry name" value="Telomere_Capping_Maintenance"/>
</dbReference>
<keyword evidence="3" id="KW-1133">Transmembrane helix</keyword>
<dbReference type="CDD" id="cd00037">
    <property type="entry name" value="CLECT"/>
    <property type="match status" value="5"/>
</dbReference>
<feature type="domain" description="C-type lectin" evidence="8">
    <location>
        <begin position="1422"/>
        <end position="1524"/>
    </location>
</feature>
<evidence type="ECO:0000256" key="6">
    <source>
        <dbReference type="SAM" id="MobiDB-lite"/>
    </source>
</evidence>
<dbReference type="Gene3D" id="3.10.100.10">
    <property type="entry name" value="Mannose-Binding Protein A, subunit A"/>
    <property type="match status" value="11"/>
</dbReference>
<evidence type="ECO:0000256" key="1">
    <source>
        <dbReference type="ARBA" id="ARBA00004370"/>
    </source>
</evidence>
<feature type="region of interest" description="Disordered" evidence="6">
    <location>
        <begin position="1962"/>
        <end position="1981"/>
    </location>
</feature>
<dbReference type="SUPFAM" id="SSF56436">
    <property type="entry name" value="C-type lectin-like"/>
    <property type="match status" value="10"/>
</dbReference>
<dbReference type="RefSeq" id="WP_376867082.1">
    <property type="nucleotide sequence ID" value="NZ_JBHRYB010000013.1"/>
</dbReference>
<dbReference type="InterPro" id="IPR016187">
    <property type="entry name" value="CTDL_fold"/>
</dbReference>
<feature type="domain" description="C-type lectin" evidence="8">
    <location>
        <begin position="803"/>
        <end position="896"/>
    </location>
</feature>
<dbReference type="InterPro" id="IPR038081">
    <property type="entry name" value="CalX-like_sf"/>
</dbReference>
<dbReference type="Pfam" id="PF00059">
    <property type="entry name" value="Lectin_C"/>
    <property type="match status" value="6"/>
</dbReference>
<comment type="caution">
    <text evidence="9">The sequence shown here is derived from an EMBL/GenBank/DDBJ whole genome shotgun (WGS) entry which is preliminary data.</text>
</comment>
<evidence type="ECO:0000256" key="7">
    <source>
        <dbReference type="SAM" id="SignalP"/>
    </source>
</evidence>
<keyword evidence="7" id="KW-0732">Signal</keyword>
<feature type="domain" description="C-type lectin" evidence="8">
    <location>
        <begin position="913"/>
        <end position="1014"/>
    </location>
</feature>
<dbReference type="EMBL" id="JBHRYB010000013">
    <property type="protein sequence ID" value="MFC3680969.1"/>
    <property type="molecule type" value="Genomic_DNA"/>
</dbReference>
<feature type="domain" description="C-type lectin" evidence="8">
    <location>
        <begin position="1032"/>
        <end position="1137"/>
    </location>
</feature>
<dbReference type="SMART" id="SM00034">
    <property type="entry name" value="CLECT"/>
    <property type="match status" value="6"/>
</dbReference>
<feature type="domain" description="C-type lectin" evidence="8">
    <location>
        <begin position="111"/>
        <end position="217"/>
    </location>
</feature>
<feature type="domain" description="C-type lectin" evidence="8">
    <location>
        <begin position="1551"/>
        <end position="1646"/>
    </location>
</feature>
<evidence type="ECO:0000313" key="10">
    <source>
        <dbReference type="Proteomes" id="UP001595722"/>
    </source>
</evidence>
<dbReference type="PROSITE" id="PS00615">
    <property type="entry name" value="C_TYPE_LECTIN_1"/>
    <property type="match status" value="4"/>
</dbReference>
<evidence type="ECO:0000313" key="9">
    <source>
        <dbReference type="EMBL" id="MFC3680969.1"/>
    </source>
</evidence>
<dbReference type="InterPro" id="IPR018378">
    <property type="entry name" value="C-type_lectin_CS"/>
</dbReference>
<dbReference type="InterPro" id="IPR016186">
    <property type="entry name" value="C-type_lectin-like/link_sf"/>
</dbReference>
<feature type="domain" description="C-type lectin" evidence="8">
    <location>
        <begin position="244"/>
        <end position="340"/>
    </location>
</feature>
<dbReference type="InterPro" id="IPR013320">
    <property type="entry name" value="ConA-like_dom_sf"/>
</dbReference>
<evidence type="ECO:0000259" key="8">
    <source>
        <dbReference type="PROSITE" id="PS50041"/>
    </source>
</evidence>
<keyword evidence="5" id="KW-1015">Disulfide bond</keyword>
<sequence>MNNKKTILIALSSFVLSFSAQAIQNNAGLDVWYDADGFQADGSTNNLWNSGEPNDSSGEDCGVLLSNGTFNDADCGGSRRVLCFNGSQWQLSAAATNMGPENNANNDFGGAAVACPAGYQFAAPTNPDEIAEVQAQLGAINDVWVNLSDKAQEGRWRANIGVTVKRPSVEASKDTLNLWAPGEPNNSGDCGQIYTSGSAAGFWDDAGCSGSAKVACYNPVNEEWRVTAGSYNMGNNDTVGNGAATTACSTEFGAGFEFSAPKSLADTQAIDAASNDPSVWINLQDKEKENIWVFNQGTAFGASPWLSGQPDNSGDCVAATGSSGDWNDLACANSFQLACQNRQTKAWQLAAAAPFGELAEMQRLCAALGKDYEFAAPETDAEVAALNGARTLANDTVWVNANDQQFEGFWQINWGKENWAPGHPVDPVNNQCAQVRISDGKWVSADCESRARILCSDGNGWRLGNENIHQYTNTALVACPRVNGLTNRWQLATPRSKGEVEVVSQYVQSQSGSDTAWLNGRYLKDVGYWSWNSDEGPYLRGGDLSAPVWYDVYDGQDRRDPTTVAYYEQNRNFQYSDAAPGTPGGNNEERLFNHILFLNTKAFAYWNAGEPNFSGRCTQMYIDNEGKWDDTTCNTRYKVACSDGYEWRISPVPAQVNPAGNSTDTTENIDLAQQACALIEKDGVAGNFKFAAPLSFVESLRLQNLAQKEGVNRIWINVQSLRFEGTWKYNKDADIVAPFWNANEPNNAGGNEDCAELTTSGLWNDAACSGQRALACFDPYDGVNGRWQLTASSNYVGNDIVAANLACEQIGSRYKYYAPVNLSQNNDLAGVLAGASVWINANDIKQENAWVLNSELNNWDLGQPATAASGNCVSANAQSSLWQVRDCSVALPVACSTGSRWVFTNTAVSLADFGEAQRQCDALGEGVLFAAPKNPIQFDSFRYYAEQQGLGGDFWINGYRQDNGNNWNWNIQQLYVPAWGADEPDGNSSETCATLSAANWADQACGGNFKYLCRDNAGNWAVSNISGALTDFAEGVSACSDLGAGWVFAAPETYNQNLAAREVVAAEGGQVWVNATDALKEGKWLLNAASIGSTNSIGANYSNWLNNSPGNDVSSNPLGEDCAYQDNNGQWSAISCSVADNYPWACTDGTNWRVTSVRGRIQQFSDGHKACFNEFGSRYIFAVPLSKDDAIQLDFARKLSAQENNLAVNRVWLNLTDGGNEGVFRYNLPFVNWSGAEYPPGVEPINNCVRKGATPIGSNNAWQVVDCVTQAAHYACFSGSSWKIATSEGALIGGSLQIIPQIGKDYWSYERGNQLCKEQHGSEYYFSAPVTAAEELALDKAIRNADAQTRNTWINYYYVRSLVSDNNRWFADRVTLGNWQKTEFDNFSGSDCAALKKQTDTHAVWQDAQCNSTQLSYACLNLNDASWQITPTTGNWSKGFEVCEASGGLYAAPRSADELNTLLAGLAIQGSVWVNATDTAVESQWIVNRLRSAWWDENEPRNNGNKDCAVVDPASGLWQAEKCNTQEYPFACRVVNGSNVEWRISAAKGLWSQGFGVCAREFEGFEFMAPVGYGNTLAKSEQEALAALVTTTPVWINYSDQDIESAWRTERAYSDWGVASLLDEQNDCGYFDRVTQGAGTWYADRCKYTSASPIERGFACTDGYEWRLVQTTASSDQRWSAGFDACQALGSEWVFSAPADGVDNAKLKLALELEGQSQVWINIQDRTGEGEWQINGPQTNFPIEIEVVADTTVSEQTSNIELRANLTDDEEQPIPAVAAGVLGWELVEAESDLGGFSVADFSLTTAVLSGDTANGSGVLTATYNTPRLFKNDLTLVFRVFTTDTKPGPSAEVKTSEARVAVTVKAPLIAAYNFDDPNAVNRDVSGNGRDAFNTQAHPLPPVANGALQFSANSAMRVAGKQTDPINGLELPLNEYALAFRISIEEDFDDDGETANFRGILQKGALGEPDRRQPGIFLRPDSNKLHARSSTNVNFNRGLYQSSEPDYVTGSPDEPEVAVRQWLNVIYVKRAGGFDVYVDDMTSANALINYDYPSGENAVSNDDDLWFGLTPDVVASFVGSMDDIFIFDRALNENERINLFDIAPPVGEVAYVVDASSANEDAGTITVEVERRRGYRGAFSATFSLNPNAPTTATVGDVLNVAAVDAGLVDSGTAVNSVTLDWTHQEKGSKPFTIQLDAMDDGLREGAERVDVVIDSATDGQISDDNRHILTLNDVTPNPNGNFSVYRLSSPAELADYSSVKVANPVVLETESAPQYLCVVRESGGVGEVAVSYTLAGSASRGADAVNDDYNLVAGSNRIVPPAGASVSGQLLFADGDQSPRCFEVSVYNHAAEIGEADRTIDVQLTSVSPTNSSDTPVLTQDRNANIVIRDYAVGKIEFAAASGTCWEPNGADACSVVSGDNCLPDTIESQFNELDACEVTVVRSGTGTQAPAQTVTLDISALTANNDLTGSDITLNFPAVSPSSPATSATETQVVQLSVVTDNSQEPLDEVGTLTLTGTPADLGSQTSYDLTIKDVTTPAVISIDSKPDLAGKNYQIEDGQSFDIDVTRGGNSDTEFTLTSELTTSKTGNCDITDLLDFTAGDFTAVTSTQDFARSGVNQSWQVKPRKVYDLGENYTVSLTLSNPVLGAENVSRVVGFGSAANANDASPSTVRTFTIGGDDSGAINGAQPAPAVKVNSDTEDIYVYQDLSCANTDPDPVANCNRVNDTFYAVSKKLAQRAKVTVALTLPAVPGLTIHNKDCAVGRAYYRWYEVSDAGVESPLELTTLDAAGQKANVGMMVTAGSLSGWVDIQELVETPKETGELTITLPYTYTSDVSKNLRVKVWYGSNIQSSINDAVAITDVDRTLTVKPRWREIKVRQGQCLRGRNSGSGYAGQSCGSGELSALWTINPVNNFIYNREDYRCTKGNNSAYANVLNATTDCSDANAWRIFDQTNSEFRVFHPTGNRRWCTTGVGNVLQMLNGICGDADEYFLWGNDQ</sequence>
<dbReference type="SUPFAM" id="SSF49899">
    <property type="entry name" value="Concanavalin A-like lectins/glucanases"/>
    <property type="match status" value="1"/>
</dbReference>
<feature type="domain" description="C-type lectin" evidence="8">
    <location>
        <begin position="1308"/>
        <end position="1411"/>
    </location>
</feature>
<feature type="chain" id="PRO_5046595124" evidence="7">
    <location>
        <begin position="23"/>
        <end position="2997"/>
    </location>
</feature>
<dbReference type="Gene3D" id="2.60.120.200">
    <property type="match status" value="1"/>
</dbReference>
<protein>
    <submittedName>
        <fullName evidence="9">Lectin-like protein</fullName>
    </submittedName>
</protein>
<feature type="domain" description="C-type lectin" evidence="8">
    <location>
        <begin position="360"/>
        <end position="456"/>
    </location>
</feature>
<keyword evidence="4" id="KW-0472">Membrane</keyword>
<accession>A0ABV7VTV3</accession>